<organism evidence="2 3">
    <name type="scientific">Peribacillus simplex</name>
    <dbReference type="NCBI Taxonomy" id="1478"/>
    <lineage>
        <taxon>Bacteria</taxon>
        <taxon>Bacillati</taxon>
        <taxon>Bacillota</taxon>
        <taxon>Bacilli</taxon>
        <taxon>Bacillales</taxon>
        <taxon>Bacillaceae</taxon>
        <taxon>Peribacillus</taxon>
    </lineage>
</organism>
<evidence type="ECO:0000256" key="1">
    <source>
        <dbReference type="SAM" id="Phobius"/>
    </source>
</evidence>
<dbReference type="AlphaFoldDB" id="A0A9X8RDN9"/>
<evidence type="ECO:0000313" key="3">
    <source>
        <dbReference type="Proteomes" id="UP000185829"/>
    </source>
</evidence>
<gene>
    <name evidence="2" type="ORF">SAMN05878482_10988</name>
</gene>
<reference evidence="2 3" key="1">
    <citation type="submission" date="2017-01" db="EMBL/GenBank/DDBJ databases">
        <authorList>
            <person name="Varghese N."/>
            <person name="Submissions S."/>
        </authorList>
    </citation>
    <scope>NUCLEOTIDE SEQUENCE [LARGE SCALE GENOMIC DNA]</scope>
    <source>
        <strain evidence="2 3">RUG2-6</strain>
    </source>
</reference>
<feature type="transmembrane region" description="Helical" evidence="1">
    <location>
        <begin position="6"/>
        <end position="22"/>
    </location>
</feature>
<name>A0A9X8RDN9_9BACI</name>
<accession>A0A9X8RDN9</accession>
<proteinExistence type="predicted"/>
<evidence type="ECO:0000313" key="2">
    <source>
        <dbReference type="EMBL" id="SIS01957.1"/>
    </source>
</evidence>
<keyword evidence="1" id="KW-1133">Transmembrane helix</keyword>
<feature type="transmembrane region" description="Helical" evidence="1">
    <location>
        <begin position="34"/>
        <end position="52"/>
    </location>
</feature>
<dbReference type="Proteomes" id="UP000185829">
    <property type="component" value="Unassembled WGS sequence"/>
</dbReference>
<protein>
    <submittedName>
        <fullName evidence="2">Uncharacterized protein</fullName>
    </submittedName>
</protein>
<sequence>MTCFFLIGITLVVALMVLYEWPRMSPNLKREKSVFVILVAMEWLLAILLLFYPDLPNPSKMLEAVFQPLSSRILEK</sequence>
<keyword evidence="1" id="KW-0472">Membrane</keyword>
<comment type="caution">
    <text evidence="2">The sequence shown here is derived from an EMBL/GenBank/DDBJ whole genome shotgun (WGS) entry which is preliminary data.</text>
</comment>
<dbReference type="EMBL" id="FTMX01000009">
    <property type="protein sequence ID" value="SIS01957.1"/>
    <property type="molecule type" value="Genomic_DNA"/>
</dbReference>
<keyword evidence="1" id="KW-0812">Transmembrane</keyword>